<dbReference type="InterPro" id="IPR047801">
    <property type="entry name" value="Peptidase_C45"/>
</dbReference>
<dbReference type="Pfam" id="PF03417">
    <property type="entry name" value="AAT"/>
    <property type="match status" value="1"/>
</dbReference>
<dbReference type="InterPro" id="IPR047794">
    <property type="entry name" value="C45_proenzyme-like"/>
</dbReference>
<feature type="domain" description="Peptidase C45 hydrolase" evidence="1">
    <location>
        <begin position="126"/>
        <end position="356"/>
    </location>
</feature>
<dbReference type="PANTHER" id="PTHR34180:SF1">
    <property type="entry name" value="BETA-ALANYL-DOPAMINE_CARCININE HYDROLASE"/>
    <property type="match status" value="1"/>
</dbReference>
<dbReference type="Proteomes" id="UP000437736">
    <property type="component" value="Unassembled WGS sequence"/>
</dbReference>
<dbReference type="NCBIfam" id="NF040521">
    <property type="entry name" value="C45_proenzyme"/>
    <property type="match status" value="1"/>
</dbReference>
<evidence type="ECO:0000313" key="3">
    <source>
        <dbReference type="Proteomes" id="UP000437736"/>
    </source>
</evidence>
<evidence type="ECO:0000259" key="1">
    <source>
        <dbReference type="Pfam" id="PF03417"/>
    </source>
</evidence>
<evidence type="ECO:0000313" key="2">
    <source>
        <dbReference type="EMBL" id="MST34538.1"/>
    </source>
</evidence>
<organism evidence="2 3">
    <name type="scientific">Acidiferrimicrobium australe</name>
    <dbReference type="NCBI Taxonomy" id="2664430"/>
    <lineage>
        <taxon>Bacteria</taxon>
        <taxon>Bacillati</taxon>
        <taxon>Actinomycetota</taxon>
        <taxon>Acidimicrobiia</taxon>
        <taxon>Acidimicrobiales</taxon>
        <taxon>Acidimicrobiaceae</taxon>
        <taxon>Acidiferrimicrobium</taxon>
    </lineage>
</organism>
<keyword evidence="3" id="KW-1185">Reference proteome</keyword>
<dbReference type="Gene3D" id="1.10.10.2120">
    <property type="match status" value="1"/>
</dbReference>
<dbReference type="Gene3D" id="3.60.60.10">
    <property type="entry name" value="Penicillin V Acylase, Chain A"/>
    <property type="match status" value="1"/>
</dbReference>
<proteinExistence type="predicted"/>
<protein>
    <submittedName>
        <fullName evidence="2">Peptidase C45</fullName>
    </submittedName>
</protein>
<comment type="caution">
    <text evidence="2">The sequence shown here is derived from an EMBL/GenBank/DDBJ whole genome shotgun (WGS) entry which is preliminary data.</text>
</comment>
<gene>
    <name evidence="2" type="ORF">GHK86_17645</name>
</gene>
<sequence length="383" mass="40808">MEQRYPSIRVGGGPRQRGRVYGEAARDRVRISREAYEEAFGRTAGWTWAQARDAAAAYVAPVEAAFPQYLEEMRGIAEGAGLPFEDVLTLNTRTEVMYAAKARQAASLGRGECTSFALLGERTASGRLLAGQNWDWLAHCTETVVVLEVEQPGAVNFVTVVEAGLLAKASLNAAGLAVATNALVTSADRGAPGLPYHVILRALADCETPADGVDVVLGHVRSSSANYLLASADGLVLDLEAAPGDYRAVSVLEPEGGALVHTNHFLRPPAGQDDVSVWAMSDTHLRRQRALPALADPGRRHDPESIRGVLADHAGYPFGVCSHADPRVADGPAWATITAVVMDPAERRLWLTSGRPCEAPLLEVELGGLLHEPTPLAKHRPAG</sequence>
<accession>A0ABW9R1F6</accession>
<name>A0ABW9R1F6_9ACTN</name>
<dbReference type="EMBL" id="WJHE01001060">
    <property type="protein sequence ID" value="MST34538.1"/>
    <property type="molecule type" value="Genomic_DNA"/>
</dbReference>
<dbReference type="InterPro" id="IPR005079">
    <property type="entry name" value="Peptidase_C45_hydrolase"/>
</dbReference>
<reference evidence="2 3" key="1">
    <citation type="submission" date="2019-11" db="EMBL/GenBank/DDBJ databases">
        <title>Acidiferrimicrobium australis gen. nov., sp. nov., an acidophilic and obligately heterotrophic, member of the Actinobacteria that catalyses dissimilatory oxido- reduction of iron isolated from metal-rich acidic water in Chile.</title>
        <authorList>
            <person name="Gonzalez D."/>
            <person name="Huber K."/>
            <person name="Hedrich S."/>
            <person name="Rojas-Villalobos C."/>
            <person name="Quatrini R."/>
            <person name="Dinamarca M.A."/>
            <person name="Schwarz A."/>
            <person name="Canales C."/>
            <person name="Nancucheo I."/>
        </authorList>
    </citation>
    <scope>NUCLEOTIDE SEQUENCE [LARGE SCALE GENOMIC DNA]</scope>
    <source>
        <strain evidence="2 3">USS-CCA1</strain>
    </source>
</reference>
<dbReference type="PANTHER" id="PTHR34180">
    <property type="entry name" value="PEPTIDASE C45"/>
    <property type="match status" value="1"/>
</dbReference>